<keyword evidence="3 7" id="KW-0997">Cell inner membrane</keyword>
<reference evidence="9 10" key="1">
    <citation type="submission" date="2024-03" db="EMBL/GenBank/DDBJ databases">
        <title>High-quality draft genome sequencing of Tistrella sp. BH-R2-4.</title>
        <authorList>
            <person name="Dong C."/>
        </authorList>
    </citation>
    <scope>NUCLEOTIDE SEQUENCE [LARGE SCALE GENOMIC DNA]</scope>
    <source>
        <strain evidence="9 10">BH-R2-4</strain>
    </source>
</reference>
<keyword evidence="10" id="KW-1185">Reference proteome</keyword>
<comment type="subcellular location">
    <subcellularLocation>
        <location evidence="1 7">Cell inner membrane</location>
        <topology evidence="1 7">Multi-pass membrane protein</topology>
    </subcellularLocation>
</comment>
<organism evidence="9 10">
    <name type="scientific">Tistrella arctica</name>
    <dbReference type="NCBI Taxonomy" id="3133430"/>
    <lineage>
        <taxon>Bacteria</taxon>
        <taxon>Pseudomonadati</taxon>
        <taxon>Pseudomonadota</taxon>
        <taxon>Alphaproteobacteria</taxon>
        <taxon>Geminicoccales</taxon>
        <taxon>Geminicoccaceae</taxon>
        <taxon>Tistrella</taxon>
    </lineage>
</organism>
<evidence type="ECO:0000256" key="4">
    <source>
        <dbReference type="ARBA" id="ARBA00022692"/>
    </source>
</evidence>
<keyword evidence="2" id="KW-1003">Cell membrane</keyword>
<dbReference type="PANTHER" id="PTHR33362">
    <property type="entry name" value="SIALIC ACID TRAP TRANSPORTER PERMEASE PROTEIN SIAT-RELATED"/>
    <property type="match status" value="1"/>
</dbReference>
<feature type="transmembrane region" description="Helical" evidence="7">
    <location>
        <begin position="169"/>
        <end position="195"/>
    </location>
</feature>
<evidence type="ECO:0000313" key="9">
    <source>
        <dbReference type="EMBL" id="MEN2990433.1"/>
    </source>
</evidence>
<dbReference type="PIRSF" id="PIRSF006066">
    <property type="entry name" value="HI0050"/>
    <property type="match status" value="1"/>
</dbReference>
<comment type="function">
    <text evidence="7">Part of the tripartite ATP-independent periplasmic (TRAP) transport system.</text>
</comment>
<feature type="transmembrane region" description="Helical" evidence="7">
    <location>
        <begin position="307"/>
        <end position="329"/>
    </location>
</feature>
<dbReference type="EMBL" id="JBBKTW010000007">
    <property type="protein sequence ID" value="MEN2990433.1"/>
    <property type="molecule type" value="Genomic_DNA"/>
</dbReference>
<feature type="transmembrane region" description="Helical" evidence="7">
    <location>
        <begin position="106"/>
        <end position="125"/>
    </location>
</feature>
<dbReference type="Proteomes" id="UP001413721">
    <property type="component" value="Unassembled WGS sequence"/>
</dbReference>
<dbReference type="NCBIfam" id="TIGR00786">
    <property type="entry name" value="dctM"/>
    <property type="match status" value="1"/>
</dbReference>
<sequence>MDVALPMTALVVLICLGMPIAYALGVTGAVGAAMAIGWMPTLGVLQTTPYRTAANFLLSTIPLFILMAELLARSSIVRNLYRMCFLWLGHIRGGLALAAVAASTGFAALAGSSTAAAAAMARISVPEMRRYGYDDRLAVGTVAVAGTLSIMIPPSLGLIIYGVLTETSIGSLFMAGVIPGILTAFGYVTVILLWVKRRPEIAPAAPKVPRAERVASIRPVWPAAVLVGLVLGGIYSGAITATEAAAVGAMGALIIGIGWGGLRRSEFAEALRHTLRSTAMIFAIVIGAMIFGYYLAATRAPQELIEWVGTLPLPAWGILLVIVLIYLVLGFFIDQLAIIILTLPLTFPLVMSLGYDPIWFGIIVTKTAEIGLITPPLGMNVFVAASASNTRVETGFKGVMPFLIGEFVVLGLLIALPELSLWLPGLIAY</sequence>
<evidence type="ECO:0000259" key="8">
    <source>
        <dbReference type="Pfam" id="PF06808"/>
    </source>
</evidence>
<evidence type="ECO:0000313" key="10">
    <source>
        <dbReference type="Proteomes" id="UP001413721"/>
    </source>
</evidence>
<evidence type="ECO:0000256" key="5">
    <source>
        <dbReference type="ARBA" id="ARBA00022989"/>
    </source>
</evidence>
<feature type="transmembrane region" description="Helical" evidence="7">
    <location>
        <begin position="399"/>
        <end position="416"/>
    </location>
</feature>
<feature type="transmembrane region" description="Helical" evidence="7">
    <location>
        <begin position="244"/>
        <end position="262"/>
    </location>
</feature>
<gene>
    <name evidence="9" type="ORF">WG926_19125</name>
</gene>
<feature type="transmembrane region" description="Helical" evidence="7">
    <location>
        <begin position="49"/>
        <end position="68"/>
    </location>
</feature>
<dbReference type="PANTHER" id="PTHR33362:SF5">
    <property type="entry name" value="C4-DICARBOXYLATE TRAP TRANSPORTER LARGE PERMEASE PROTEIN DCTM"/>
    <property type="match status" value="1"/>
</dbReference>
<dbReference type="Pfam" id="PF06808">
    <property type="entry name" value="DctM"/>
    <property type="match status" value="1"/>
</dbReference>
<dbReference type="InterPro" id="IPR004681">
    <property type="entry name" value="TRAP_DctM"/>
</dbReference>
<feature type="transmembrane region" description="Helical" evidence="7">
    <location>
        <begin position="274"/>
        <end position="295"/>
    </location>
</feature>
<keyword evidence="7" id="KW-0813">Transport</keyword>
<proteinExistence type="inferred from homology"/>
<comment type="subunit">
    <text evidence="7">The complex comprises the extracytoplasmic solute receptor protein and the two transmembrane proteins.</text>
</comment>
<keyword evidence="5 7" id="KW-1133">Transmembrane helix</keyword>
<name>A0ABU9YNP4_9PROT</name>
<feature type="transmembrane region" description="Helical" evidence="7">
    <location>
        <begin position="137"/>
        <end position="163"/>
    </location>
</feature>
<feature type="transmembrane region" description="Helical" evidence="7">
    <location>
        <begin position="367"/>
        <end position="387"/>
    </location>
</feature>
<protein>
    <recommendedName>
        <fullName evidence="7">TRAP transporter large permease protein</fullName>
    </recommendedName>
</protein>
<dbReference type="InterPro" id="IPR010656">
    <property type="entry name" value="DctM"/>
</dbReference>
<comment type="similarity">
    <text evidence="7">Belongs to the TRAP transporter large permease family.</text>
</comment>
<accession>A0ABU9YNP4</accession>
<evidence type="ECO:0000256" key="3">
    <source>
        <dbReference type="ARBA" id="ARBA00022519"/>
    </source>
</evidence>
<dbReference type="RefSeq" id="WP_345938052.1">
    <property type="nucleotide sequence ID" value="NZ_JBBKTW010000007.1"/>
</dbReference>
<evidence type="ECO:0000256" key="7">
    <source>
        <dbReference type="RuleBase" id="RU369079"/>
    </source>
</evidence>
<evidence type="ECO:0000256" key="2">
    <source>
        <dbReference type="ARBA" id="ARBA00022475"/>
    </source>
</evidence>
<feature type="transmembrane region" description="Helical" evidence="7">
    <location>
        <begin position="216"/>
        <end position="238"/>
    </location>
</feature>
<comment type="caution">
    <text evidence="9">The sequence shown here is derived from an EMBL/GenBank/DDBJ whole genome shotgun (WGS) entry which is preliminary data.</text>
</comment>
<keyword evidence="4 7" id="KW-0812">Transmembrane</keyword>
<keyword evidence="6 7" id="KW-0472">Membrane</keyword>
<evidence type="ECO:0000256" key="6">
    <source>
        <dbReference type="ARBA" id="ARBA00023136"/>
    </source>
</evidence>
<evidence type="ECO:0000256" key="1">
    <source>
        <dbReference type="ARBA" id="ARBA00004429"/>
    </source>
</evidence>
<feature type="transmembrane region" description="Helical" evidence="7">
    <location>
        <begin position="336"/>
        <end position="355"/>
    </location>
</feature>
<feature type="domain" description="TRAP C4-dicarboxylate transport system permease DctM subunit" evidence="8">
    <location>
        <begin position="9"/>
        <end position="419"/>
    </location>
</feature>